<dbReference type="Pfam" id="PF00779">
    <property type="entry name" value="BTK"/>
    <property type="match status" value="1"/>
</dbReference>
<dbReference type="InterPro" id="IPR001562">
    <property type="entry name" value="Znf_Btk_motif"/>
</dbReference>
<gene>
    <name evidence="2" type="ORF">SteCoe_18124</name>
</gene>
<sequence>MSHLFNLIVIENQIIKDKLANLYSSMDNILGQQSENSIKDEIIEKLIKYAKNLQEIYESTEKKYLEISMIADDLKYRMEQLVEAKNLLANDQEKVLSKNKEKILNMKEFNNNLTEEREKLKAKLETNEYNYKILSEEFEKLRQRVKQVKFCQAEVEEEKVCKNCKKIYKEEENYNWSCKMHLSQYSGMWWCCGKKDKNALGCKVYKHESKEEYDNIIKDDVFVTIDKNVLCTSCKHNGHNFTECPKDPNARTTNDINEEIERLAVLNQQISLKTSKLSECSPVKQNTIQLRNSKIRQYMEQQYNSEAEDDEEQFLETQNDNFFPDLMALKNNTIFNTDCTKYKIFSEIGESPFMVRKLKSQNKTKKPGKTQFTKDRISTLVKTITLVD</sequence>
<organism evidence="2 3">
    <name type="scientific">Stentor coeruleus</name>
    <dbReference type="NCBI Taxonomy" id="5963"/>
    <lineage>
        <taxon>Eukaryota</taxon>
        <taxon>Sar</taxon>
        <taxon>Alveolata</taxon>
        <taxon>Ciliophora</taxon>
        <taxon>Postciliodesmatophora</taxon>
        <taxon>Heterotrichea</taxon>
        <taxon>Heterotrichida</taxon>
        <taxon>Stentoridae</taxon>
        <taxon>Stentor</taxon>
    </lineage>
</organism>
<evidence type="ECO:0000256" key="1">
    <source>
        <dbReference type="SAM" id="Coils"/>
    </source>
</evidence>
<reference evidence="2 3" key="1">
    <citation type="submission" date="2016-11" db="EMBL/GenBank/DDBJ databases">
        <title>The macronuclear genome of Stentor coeruleus: a giant cell with tiny introns.</title>
        <authorList>
            <person name="Slabodnick M."/>
            <person name="Ruby J.G."/>
            <person name="Reiff S.B."/>
            <person name="Swart E.C."/>
            <person name="Gosai S."/>
            <person name="Prabakaran S."/>
            <person name="Witkowska E."/>
            <person name="Larue G.E."/>
            <person name="Fisher S."/>
            <person name="Freeman R.M."/>
            <person name="Gunawardena J."/>
            <person name="Chu W."/>
            <person name="Stover N.A."/>
            <person name="Gregory B.D."/>
            <person name="Nowacki M."/>
            <person name="Derisi J."/>
            <person name="Roy S.W."/>
            <person name="Marshall W.F."/>
            <person name="Sood P."/>
        </authorList>
    </citation>
    <scope>NUCLEOTIDE SEQUENCE [LARGE SCALE GENOMIC DNA]</scope>
    <source>
        <strain evidence="2">WM001</strain>
    </source>
</reference>
<name>A0A1R2BX97_9CILI</name>
<dbReference type="AlphaFoldDB" id="A0A1R2BX97"/>
<keyword evidence="3" id="KW-1185">Reference proteome</keyword>
<protein>
    <submittedName>
        <fullName evidence="2">Uncharacterized protein</fullName>
    </submittedName>
</protein>
<evidence type="ECO:0000313" key="2">
    <source>
        <dbReference type="EMBL" id="OMJ81394.1"/>
    </source>
</evidence>
<comment type="caution">
    <text evidence="2">The sequence shown here is derived from an EMBL/GenBank/DDBJ whole genome shotgun (WGS) entry which is preliminary data.</text>
</comment>
<dbReference type="GO" id="GO:0035556">
    <property type="term" value="P:intracellular signal transduction"/>
    <property type="evidence" value="ECO:0007669"/>
    <property type="project" value="InterPro"/>
</dbReference>
<accession>A0A1R2BX97</accession>
<evidence type="ECO:0000313" key="3">
    <source>
        <dbReference type="Proteomes" id="UP000187209"/>
    </source>
</evidence>
<dbReference type="EMBL" id="MPUH01000382">
    <property type="protein sequence ID" value="OMJ81394.1"/>
    <property type="molecule type" value="Genomic_DNA"/>
</dbReference>
<keyword evidence="1" id="KW-0175">Coiled coil</keyword>
<dbReference type="Proteomes" id="UP000187209">
    <property type="component" value="Unassembled WGS sequence"/>
</dbReference>
<dbReference type="OrthoDB" id="449302at2759"/>
<feature type="coiled-coil region" evidence="1">
    <location>
        <begin position="99"/>
        <end position="144"/>
    </location>
</feature>
<proteinExistence type="predicted"/>